<feature type="region of interest" description="Disordered" evidence="1">
    <location>
        <begin position="385"/>
        <end position="409"/>
    </location>
</feature>
<dbReference type="EMBL" id="CAWUHB010000027">
    <property type="protein sequence ID" value="CAK7223314.1"/>
    <property type="molecule type" value="Genomic_DNA"/>
</dbReference>
<sequence>MSLVETMKIMKSDYCFDASPRAYRQQFRNWNICKYNRKNKTIIVKKEDEDLKVPEHVHTIRAPRIRSRRSHRVYADHVKTAPPDTPRPVYATTAEELHTGLISPLVYSSPSSTASSAYVDENLAAQTTLLLTQPTPPQTQYPCSHHHPMARGTKVSHSSLEQGEMQAVSRRESPPSYLYPTTAASIPVKPTPAWQPSYRASPYQQPSTMDPYLATHSGVASYGSENPYQDRPYGSTGEQHSQSHVYHGQLGTKHRGWGISDIATGASLTYEPRQYQLPSPPPYQPHLSPAAAKAPDARSTSARSSPISPSSLPDPGYQASLHQSPPEYHGEPLSVGMEHGRASETIFAPVSSASDGVDGVSLPTLTSASSSPTTVTAHSGVYTSYTPFSAGRTRESSQLSITDGAVTQW</sequence>
<dbReference type="PANTHER" id="PTHR38788">
    <property type="entry name" value="CLR5 DOMAIN-CONTAINING PROTEIN"/>
    <property type="match status" value="1"/>
</dbReference>
<name>A0ABP0BUC6_9PEZI</name>
<accession>A0ABP0BUC6</accession>
<comment type="caution">
    <text evidence="3">The sequence shown here is derived from an EMBL/GenBank/DDBJ whole genome shotgun (WGS) entry which is preliminary data.</text>
</comment>
<protein>
    <recommendedName>
        <fullName evidence="2">Clr5 domain-containing protein</fullName>
    </recommendedName>
</protein>
<dbReference type="PANTHER" id="PTHR38788:SF3">
    <property type="entry name" value="CLR5 DOMAIN-CONTAINING PROTEIN"/>
    <property type="match status" value="1"/>
</dbReference>
<feature type="compositionally biased region" description="Polar residues" evidence="1">
    <location>
        <begin position="396"/>
        <end position="409"/>
    </location>
</feature>
<feature type="domain" description="Clr5" evidence="2">
    <location>
        <begin position="1"/>
        <end position="34"/>
    </location>
</feature>
<feature type="region of interest" description="Disordered" evidence="1">
    <location>
        <begin position="214"/>
        <end position="245"/>
    </location>
</feature>
<dbReference type="InterPro" id="IPR025676">
    <property type="entry name" value="Clr5_dom"/>
</dbReference>
<evidence type="ECO:0000256" key="1">
    <source>
        <dbReference type="SAM" id="MobiDB-lite"/>
    </source>
</evidence>
<reference evidence="3 4" key="1">
    <citation type="submission" date="2024-01" db="EMBL/GenBank/DDBJ databases">
        <authorList>
            <person name="Allen C."/>
            <person name="Tagirdzhanova G."/>
        </authorList>
    </citation>
    <scope>NUCLEOTIDE SEQUENCE [LARGE SCALE GENOMIC DNA]</scope>
</reference>
<keyword evidence="4" id="KW-1185">Reference proteome</keyword>
<feature type="region of interest" description="Disordered" evidence="1">
    <location>
        <begin position="272"/>
        <end position="335"/>
    </location>
</feature>
<gene>
    <name evidence="3" type="ORF">SCUCBS95973_005135</name>
</gene>
<dbReference type="Proteomes" id="UP001642405">
    <property type="component" value="Unassembled WGS sequence"/>
</dbReference>
<evidence type="ECO:0000313" key="4">
    <source>
        <dbReference type="Proteomes" id="UP001642405"/>
    </source>
</evidence>
<evidence type="ECO:0000313" key="3">
    <source>
        <dbReference type="EMBL" id="CAK7223314.1"/>
    </source>
</evidence>
<feature type="compositionally biased region" description="Low complexity" evidence="1">
    <location>
        <begin position="299"/>
        <end position="315"/>
    </location>
</feature>
<proteinExistence type="predicted"/>
<organism evidence="3 4">
    <name type="scientific">Sporothrix curviconia</name>
    <dbReference type="NCBI Taxonomy" id="1260050"/>
    <lineage>
        <taxon>Eukaryota</taxon>
        <taxon>Fungi</taxon>
        <taxon>Dikarya</taxon>
        <taxon>Ascomycota</taxon>
        <taxon>Pezizomycotina</taxon>
        <taxon>Sordariomycetes</taxon>
        <taxon>Sordariomycetidae</taxon>
        <taxon>Ophiostomatales</taxon>
        <taxon>Ophiostomataceae</taxon>
        <taxon>Sporothrix</taxon>
    </lineage>
</organism>
<evidence type="ECO:0000259" key="2">
    <source>
        <dbReference type="Pfam" id="PF14420"/>
    </source>
</evidence>
<dbReference type="Pfam" id="PF14420">
    <property type="entry name" value="Clr5"/>
    <property type="match status" value="1"/>
</dbReference>